<dbReference type="InterPro" id="IPR003660">
    <property type="entry name" value="HAMP_dom"/>
</dbReference>
<dbReference type="InterPro" id="IPR004089">
    <property type="entry name" value="MCPsignal_dom"/>
</dbReference>
<dbReference type="Pfam" id="PF00672">
    <property type="entry name" value="HAMP"/>
    <property type="match status" value="1"/>
</dbReference>
<feature type="transmembrane region" description="Helical" evidence="8">
    <location>
        <begin position="191"/>
        <end position="212"/>
    </location>
</feature>
<evidence type="ECO:0000256" key="8">
    <source>
        <dbReference type="SAM" id="Phobius"/>
    </source>
</evidence>
<comment type="subcellular location">
    <subcellularLocation>
        <location evidence="1">Membrane</location>
        <topology evidence="1">Multi-pass membrane protein</topology>
    </subcellularLocation>
</comment>
<gene>
    <name evidence="11" type="ORF">QU481_10385</name>
</gene>
<accession>A0ABT7XNC4</accession>
<feature type="transmembrane region" description="Helical" evidence="8">
    <location>
        <begin position="6"/>
        <end position="29"/>
    </location>
</feature>
<dbReference type="CDD" id="cd11386">
    <property type="entry name" value="MCP_signal"/>
    <property type="match status" value="1"/>
</dbReference>
<keyword evidence="12" id="KW-1185">Reference proteome</keyword>
<protein>
    <submittedName>
        <fullName evidence="11">HAMP domain-containing methyl-accepting chemotaxis protein</fullName>
    </submittedName>
</protein>
<dbReference type="SMART" id="SM00283">
    <property type="entry name" value="MA"/>
    <property type="match status" value="1"/>
</dbReference>
<evidence type="ECO:0000313" key="12">
    <source>
        <dbReference type="Proteomes" id="UP001168540"/>
    </source>
</evidence>
<evidence type="ECO:0000256" key="6">
    <source>
        <dbReference type="ARBA" id="ARBA00029447"/>
    </source>
</evidence>
<feature type="domain" description="HAMP" evidence="10">
    <location>
        <begin position="213"/>
        <end position="266"/>
    </location>
</feature>
<dbReference type="SMART" id="SM00304">
    <property type="entry name" value="HAMP"/>
    <property type="match status" value="1"/>
</dbReference>
<dbReference type="PANTHER" id="PTHR32089">
    <property type="entry name" value="METHYL-ACCEPTING CHEMOTAXIS PROTEIN MCPB"/>
    <property type="match status" value="1"/>
</dbReference>
<keyword evidence="2 8" id="KW-0812">Transmembrane</keyword>
<keyword evidence="3 8" id="KW-1133">Transmembrane helix</keyword>
<comment type="similarity">
    <text evidence="6">Belongs to the methyl-accepting chemotaxis (MCP) protein family.</text>
</comment>
<organism evidence="11 12">
    <name type="scientific">Crenobacter oryzisoli</name>
    <dbReference type="NCBI Taxonomy" id="3056844"/>
    <lineage>
        <taxon>Bacteria</taxon>
        <taxon>Pseudomonadati</taxon>
        <taxon>Pseudomonadota</taxon>
        <taxon>Betaproteobacteria</taxon>
        <taxon>Neisseriales</taxon>
        <taxon>Neisseriaceae</taxon>
        <taxon>Crenobacter</taxon>
    </lineage>
</organism>
<dbReference type="EMBL" id="JAUEDK010000015">
    <property type="protein sequence ID" value="MDN0075297.1"/>
    <property type="molecule type" value="Genomic_DNA"/>
</dbReference>
<dbReference type="Gene3D" id="1.10.287.950">
    <property type="entry name" value="Methyl-accepting chemotaxis protein"/>
    <property type="match status" value="1"/>
</dbReference>
<dbReference type="PROSITE" id="PS50885">
    <property type="entry name" value="HAMP"/>
    <property type="match status" value="1"/>
</dbReference>
<feature type="domain" description="Methyl-accepting transducer" evidence="9">
    <location>
        <begin position="271"/>
        <end position="507"/>
    </location>
</feature>
<keyword evidence="5 7" id="KW-0807">Transducer</keyword>
<dbReference type="Pfam" id="PF00015">
    <property type="entry name" value="MCPsignal"/>
    <property type="match status" value="1"/>
</dbReference>
<evidence type="ECO:0000256" key="1">
    <source>
        <dbReference type="ARBA" id="ARBA00004141"/>
    </source>
</evidence>
<evidence type="ECO:0000259" key="9">
    <source>
        <dbReference type="PROSITE" id="PS50111"/>
    </source>
</evidence>
<dbReference type="PROSITE" id="PS50111">
    <property type="entry name" value="CHEMOTAXIS_TRANSDUC_2"/>
    <property type="match status" value="1"/>
</dbReference>
<dbReference type="SUPFAM" id="SSF58104">
    <property type="entry name" value="Methyl-accepting chemotaxis protein (MCP) signaling domain"/>
    <property type="match status" value="1"/>
</dbReference>
<evidence type="ECO:0000256" key="7">
    <source>
        <dbReference type="PROSITE-ProRule" id="PRU00284"/>
    </source>
</evidence>
<evidence type="ECO:0000313" key="11">
    <source>
        <dbReference type="EMBL" id="MDN0075297.1"/>
    </source>
</evidence>
<dbReference type="Proteomes" id="UP001168540">
    <property type="component" value="Unassembled WGS sequence"/>
</dbReference>
<evidence type="ECO:0000259" key="10">
    <source>
        <dbReference type="PROSITE" id="PS50885"/>
    </source>
</evidence>
<dbReference type="InterPro" id="IPR024478">
    <property type="entry name" value="HlyB_4HB_MCP"/>
</dbReference>
<dbReference type="RefSeq" id="WP_289829903.1">
    <property type="nucleotide sequence ID" value="NZ_JAUEDK010000015.1"/>
</dbReference>
<dbReference type="CDD" id="cd06225">
    <property type="entry name" value="HAMP"/>
    <property type="match status" value="1"/>
</dbReference>
<reference evidence="11" key="1">
    <citation type="submission" date="2023-06" db="EMBL/GenBank/DDBJ databases">
        <authorList>
            <person name="Zhang S."/>
        </authorList>
    </citation>
    <scope>NUCLEOTIDE SEQUENCE</scope>
    <source>
        <strain evidence="11">SG2303</strain>
    </source>
</reference>
<evidence type="ECO:0000256" key="5">
    <source>
        <dbReference type="ARBA" id="ARBA00023224"/>
    </source>
</evidence>
<name>A0ABT7XNC4_9NEIS</name>
<comment type="caution">
    <text evidence="11">The sequence shown here is derived from an EMBL/GenBank/DDBJ whole genome shotgun (WGS) entry which is preliminary data.</text>
</comment>
<evidence type="ECO:0000256" key="3">
    <source>
        <dbReference type="ARBA" id="ARBA00022989"/>
    </source>
</evidence>
<evidence type="ECO:0000256" key="4">
    <source>
        <dbReference type="ARBA" id="ARBA00023136"/>
    </source>
</evidence>
<keyword evidence="4 8" id="KW-0472">Membrane</keyword>
<dbReference type="PANTHER" id="PTHR32089:SF119">
    <property type="entry name" value="METHYL-ACCEPTING CHEMOTAXIS PROTEIN CTPL"/>
    <property type="match status" value="1"/>
</dbReference>
<proteinExistence type="inferred from homology"/>
<dbReference type="Gene3D" id="6.10.340.10">
    <property type="match status" value="1"/>
</dbReference>
<evidence type="ECO:0000256" key="2">
    <source>
        <dbReference type="ARBA" id="ARBA00022692"/>
    </source>
</evidence>
<dbReference type="Pfam" id="PF12729">
    <property type="entry name" value="4HB_MCP_1"/>
    <property type="match status" value="1"/>
</dbReference>
<sequence length="549" mass="57803">MQWFSALRISVRLTIGFGIMLSLMVLLGFGSLRAIGALSDVSLDVVDNTMPSALRIQRIRANIFEVQQHTLHATIANDAQSREHALALRNDALKRLKNNIAEYAQYVDTPLENRDYPVLKQNIDLWLGTSAQAISLLKESNVAAAQALLLGKGEEAASKVGTTLDELVAFNKDQAHKSRDTVTARGARARVGVMVGVGVSLLLAVVLAIMLVRSILAPINQAVAVADRIADRDLTQDIDGANDHNETGQMLSALKRMQDALRHTLFSMQGDAGKLADAAGALAAASDQVANSSGLQSEATASVAAAIEELSASISISKDAAGDSAVSAKKSAQLSKEGGEVIRATVSEMQTIAETVKGTETAISELNGHANAISTVVDVIRDVADQTNLLALNAAIEAARAGETGRGFAVVADEVRKLADRTTTATKEIAGMIEQIQHGANVSVESMQAAVNRVMRGYELAEQAGSAIEGILQGANVVHESVASISTAVIEQNTTSLQIAANIEQVAQMIDENSAAAISTASSATRLNEVAKDISCIVSQFRLPSRLRG</sequence>